<keyword evidence="3" id="KW-1185">Reference proteome</keyword>
<dbReference type="EMBL" id="BAAAYN010000047">
    <property type="protein sequence ID" value="GAA3395198.1"/>
    <property type="molecule type" value="Genomic_DNA"/>
</dbReference>
<proteinExistence type="predicted"/>
<dbReference type="Proteomes" id="UP001501676">
    <property type="component" value="Unassembled WGS sequence"/>
</dbReference>
<feature type="domain" description="HTH marR-type" evidence="1">
    <location>
        <begin position="10"/>
        <end position="146"/>
    </location>
</feature>
<dbReference type="PROSITE" id="PS50995">
    <property type="entry name" value="HTH_MARR_2"/>
    <property type="match status" value="1"/>
</dbReference>
<dbReference type="SUPFAM" id="SSF46785">
    <property type="entry name" value="Winged helix' DNA-binding domain"/>
    <property type="match status" value="1"/>
</dbReference>
<sequence>MTKPGLDAAELGAYFALMDVSSLLQHAIEQQLRSAGELTNVQFKILMRLLEASDGQLRMTDLADSLVVSRSGLTYQAGLLEKAGLITRTPSPDDERSTTLGLTAAGRERIAAVLPGHVDVVRQLLLDPLTRDDLGALADLLTRVRDHMRAAPPRSAAQRARKRADS</sequence>
<dbReference type="InterPro" id="IPR000835">
    <property type="entry name" value="HTH_MarR-typ"/>
</dbReference>
<dbReference type="SMART" id="SM00347">
    <property type="entry name" value="HTH_MARR"/>
    <property type="match status" value="1"/>
</dbReference>
<organism evidence="2 3">
    <name type="scientific">Cryptosporangium minutisporangium</name>
    <dbReference type="NCBI Taxonomy" id="113569"/>
    <lineage>
        <taxon>Bacteria</taxon>
        <taxon>Bacillati</taxon>
        <taxon>Actinomycetota</taxon>
        <taxon>Actinomycetes</taxon>
        <taxon>Cryptosporangiales</taxon>
        <taxon>Cryptosporangiaceae</taxon>
        <taxon>Cryptosporangium</taxon>
    </lineage>
</organism>
<dbReference type="Gene3D" id="1.10.10.10">
    <property type="entry name" value="Winged helix-like DNA-binding domain superfamily/Winged helix DNA-binding domain"/>
    <property type="match status" value="1"/>
</dbReference>
<name>A0ABP6T7I9_9ACTN</name>
<evidence type="ECO:0000259" key="1">
    <source>
        <dbReference type="PROSITE" id="PS50995"/>
    </source>
</evidence>
<accession>A0ABP6T7I9</accession>
<evidence type="ECO:0000313" key="3">
    <source>
        <dbReference type="Proteomes" id="UP001501676"/>
    </source>
</evidence>
<dbReference type="InterPro" id="IPR036390">
    <property type="entry name" value="WH_DNA-bd_sf"/>
</dbReference>
<dbReference type="PRINTS" id="PR00598">
    <property type="entry name" value="HTHMARR"/>
</dbReference>
<reference evidence="3" key="1">
    <citation type="journal article" date="2019" name="Int. J. Syst. Evol. Microbiol.">
        <title>The Global Catalogue of Microorganisms (GCM) 10K type strain sequencing project: providing services to taxonomists for standard genome sequencing and annotation.</title>
        <authorList>
            <consortium name="The Broad Institute Genomics Platform"/>
            <consortium name="The Broad Institute Genome Sequencing Center for Infectious Disease"/>
            <person name="Wu L."/>
            <person name="Ma J."/>
        </authorList>
    </citation>
    <scope>NUCLEOTIDE SEQUENCE [LARGE SCALE GENOMIC DNA]</scope>
    <source>
        <strain evidence="3">JCM 9458</strain>
    </source>
</reference>
<dbReference type="InterPro" id="IPR039422">
    <property type="entry name" value="MarR/SlyA-like"/>
</dbReference>
<dbReference type="PANTHER" id="PTHR33164:SF99">
    <property type="entry name" value="MARR FAMILY REGULATORY PROTEIN"/>
    <property type="match status" value="1"/>
</dbReference>
<protein>
    <submittedName>
        <fullName evidence="2">MarR family transcriptional regulator</fullName>
    </submittedName>
</protein>
<dbReference type="Pfam" id="PF01047">
    <property type="entry name" value="MarR"/>
    <property type="match status" value="1"/>
</dbReference>
<comment type="caution">
    <text evidence="2">The sequence shown here is derived from an EMBL/GenBank/DDBJ whole genome shotgun (WGS) entry which is preliminary data.</text>
</comment>
<dbReference type="InterPro" id="IPR036388">
    <property type="entry name" value="WH-like_DNA-bd_sf"/>
</dbReference>
<evidence type="ECO:0000313" key="2">
    <source>
        <dbReference type="EMBL" id="GAA3395198.1"/>
    </source>
</evidence>
<gene>
    <name evidence="2" type="ORF">GCM10020369_67450</name>
</gene>
<dbReference type="PANTHER" id="PTHR33164">
    <property type="entry name" value="TRANSCRIPTIONAL REGULATOR, MARR FAMILY"/>
    <property type="match status" value="1"/>
</dbReference>